<dbReference type="SUPFAM" id="SSF51445">
    <property type="entry name" value="(Trans)glycosidases"/>
    <property type="match status" value="1"/>
</dbReference>
<keyword evidence="1" id="KW-0732">Signal</keyword>
<accession>A0ABN8SCV0</accession>
<organism evidence="3 4">
    <name type="scientific">Porites evermanni</name>
    <dbReference type="NCBI Taxonomy" id="104178"/>
    <lineage>
        <taxon>Eukaryota</taxon>
        <taxon>Metazoa</taxon>
        <taxon>Cnidaria</taxon>
        <taxon>Anthozoa</taxon>
        <taxon>Hexacorallia</taxon>
        <taxon>Scleractinia</taxon>
        <taxon>Fungiina</taxon>
        <taxon>Poritidae</taxon>
        <taxon>Porites</taxon>
    </lineage>
</organism>
<dbReference type="EMBL" id="CALNXI010002478">
    <property type="protein sequence ID" value="CAH3188112.1"/>
    <property type="molecule type" value="Genomic_DNA"/>
</dbReference>
<dbReference type="PROSITE" id="PS51910">
    <property type="entry name" value="GH18_2"/>
    <property type="match status" value="1"/>
</dbReference>
<comment type="caution">
    <text evidence="3">The sequence shown here is derived from an EMBL/GenBank/DDBJ whole genome shotgun (WGS) entry which is preliminary data.</text>
</comment>
<name>A0ABN8SCV0_9CNID</name>
<dbReference type="PANTHER" id="PTHR46476">
    <property type="entry name" value="CHITINASE 2-LIKE"/>
    <property type="match status" value="1"/>
</dbReference>
<evidence type="ECO:0000313" key="3">
    <source>
        <dbReference type="EMBL" id="CAH3188112.1"/>
    </source>
</evidence>
<protein>
    <recommendedName>
        <fullName evidence="2">GH18 domain-containing protein</fullName>
    </recommendedName>
</protein>
<evidence type="ECO:0000313" key="4">
    <source>
        <dbReference type="Proteomes" id="UP001159427"/>
    </source>
</evidence>
<dbReference type="Pfam" id="PF00704">
    <property type="entry name" value="Glyco_hydro_18"/>
    <property type="match status" value="1"/>
</dbReference>
<dbReference type="Proteomes" id="UP001159427">
    <property type="component" value="Unassembled WGS sequence"/>
</dbReference>
<feature type="signal peptide" evidence="1">
    <location>
        <begin position="1"/>
        <end position="22"/>
    </location>
</feature>
<dbReference type="PANTHER" id="PTHR46476:SF13">
    <property type="entry name" value="2, PUTATIVE, EXPRESSED-RELATED"/>
    <property type="match status" value="1"/>
</dbReference>
<dbReference type="InterPro" id="IPR001223">
    <property type="entry name" value="Glyco_hydro18_cat"/>
</dbReference>
<evidence type="ECO:0000256" key="1">
    <source>
        <dbReference type="SAM" id="SignalP"/>
    </source>
</evidence>
<feature type="domain" description="GH18" evidence="2">
    <location>
        <begin position="180"/>
        <end position="440"/>
    </location>
</feature>
<dbReference type="Gene3D" id="3.20.20.80">
    <property type="entry name" value="Glycosidases"/>
    <property type="match status" value="1"/>
</dbReference>
<proteinExistence type="predicted"/>
<reference evidence="3 4" key="1">
    <citation type="submission" date="2022-05" db="EMBL/GenBank/DDBJ databases">
        <authorList>
            <consortium name="Genoscope - CEA"/>
            <person name="William W."/>
        </authorList>
    </citation>
    <scope>NUCLEOTIDE SEQUENCE [LARGE SCALE GENOMIC DNA]</scope>
</reference>
<gene>
    <name evidence="3" type="ORF">PEVE_00018141</name>
</gene>
<sequence>MFGSKAFLTALVLLHVVQFTEGKTWWKRYAGYCNAASSNCGAGCNVDSDCPGGACWADMDDCSTSGYCNAASSNCGAGCNIQSDCPGGDCWANHDDCGTSSGHCNAASSNCGAGCSTDGECPGGACWANHDDCGTSSGYCNAASTNCGAGCSTDGESNDCPGGDCWENMDDCGGTPTGDHIVGTYLGMLPGGISAPPLSSVPSEVNYMLLGFAEDPSQTGNFEAFSMWVSMGITYDSITSDKAANPGRKYMISIGGSADSGGTFGIAGGMSVSQWVDNADNSISSIVNSYNADGVDIQFEGGTSDPDFSTAIPQLVQRLKARGFLVSVGPFYGGTWNDYISLPLNDVDYVFCQFYAKNLQSVDSVVSDITSAANDLGSWSKLIAGFNSNNRNPNPSTSLQAVYQLKSSLKGTFTWTAEDSQSNSPPYCIEKNSANILNNNQQPGSCNW</sequence>
<evidence type="ECO:0000259" key="2">
    <source>
        <dbReference type="PROSITE" id="PS51910"/>
    </source>
</evidence>
<keyword evidence="4" id="KW-1185">Reference proteome</keyword>
<dbReference type="InterPro" id="IPR017853">
    <property type="entry name" value="GH"/>
</dbReference>
<feature type="chain" id="PRO_5046732821" description="GH18 domain-containing protein" evidence="1">
    <location>
        <begin position="23"/>
        <end position="448"/>
    </location>
</feature>